<dbReference type="InterPro" id="IPR036875">
    <property type="entry name" value="Znf_CCHC_sf"/>
</dbReference>
<evidence type="ECO:0000259" key="1">
    <source>
        <dbReference type="Pfam" id="PF22936"/>
    </source>
</evidence>
<reference evidence="2 3" key="1">
    <citation type="submission" date="2015-09" db="EMBL/GenBank/DDBJ databases">
        <title>Trachymyrmex cornetzi WGS genome.</title>
        <authorList>
            <person name="Nygaard S."/>
            <person name="Hu H."/>
            <person name="Boomsma J."/>
            <person name="Zhang G."/>
        </authorList>
    </citation>
    <scope>NUCLEOTIDE SEQUENCE [LARGE SCALE GENOMIC DNA]</scope>
    <source>
        <strain evidence="2">Tcor2-1</strain>
        <tissue evidence="2">Whole body</tissue>
    </source>
</reference>
<dbReference type="InterPro" id="IPR054722">
    <property type="entry name" value="PolX-like_BBD"/>
</dbReference>
<dbReference type="PANTHER" id="PTHR47481">
    <property type="match status" value="1"/>
</dbReference>
<dbReference type="Proteomes" id="UP000078492">
    <property type="component" value="Unassembled WGS sequence"/>
</dbReference>
<dbReference type="EMBL" id="KQ980698">
    <property type="protein sequence ID" value="KYN14489.1"/>
    <property type="molecule type" value="Genomic_DNA"/>
</dbReference>
<protein>
    <submittedName>
        <fullName evidence="2">Copia protein</fullName>
    </submittedName>
</protein>
<name>A0A151IZG8_9HYME</name>
<keyword evidence="3" id="KW-1185">Reference proteome</keyword>
<dbReference type="GO" id="GO:0008270">
    <property type="term" value="F:zinc ion binding"/>
    <property type="evidence" value="ECO:0007669"/>
    <property type="project" value="InterPro"/>
</dbReference>
<dbReference type="SUPFAM" id="SSF57756">
    <property type="entry name" value="Retrovirus zinc finger-like domains"/>
    <property type="match status" value="1"/>
</dbReference>
<evidence type="ECO:0000313" key="3">
    <source>
        <dbReference type="Proteomes" id="UP000078492"/>
    </source>
</evidence>
<dbReference type="AlphaFoldDB" id="A0A151IZG8"/>
<dbReference type="STRING" id="471704.A0A151IZG8"/>
<dbReference type="PANTHER" id="PTHR47481:SF7">
    <property type="entry name" value="CCHC-TYPE DOMAIN-CONTAINING PROTEIN"/>
    <property type="match status" value="1"/>
</dbReference>
<proteinExistence type="predicted"/>
<sequence>MSESTDLRNITKFDGQNFQLWKFQIRTIFVAHDLLRMVQGEEVKPEIAGDLCNDWTRRNAKAMFILSSMEYFQLEYLITRSTATEMWTKVSAIHEQKSVTNRLSLTTKFHEYRMATGDSVIQHITKIENMANQLKDIDERISDVMIMAKILGTLPPKYNAFISAWDSVNPTEQTLPLLRERLIREEARMTSTDEISNALATTTLSTESKQGHHHRRFSKDTCKKKIVCSFCSKTGHLAKYCFAKKRALKERHNDKTTESKRDDSANLTADVWLLDSGASRHLCCRREWFTDFSSCNDERVYLGDNTITI</sequence>
<dbReference type="GO" id="GO:0003676">
    <property type="term" value="F:nucleic acid binding"/>
    <property type="evidence" value="ECO:0007669"/>
    <property type="project" value="InterPro"/>
</dbReference>
<gene>
    <name evidence="2" type="ORF">ALC57_13314</name>
</gene>
<dbReference type="Pfam" id="PF14223">
    <property type="entry name" value="Retrotran_gag_2"/>
    <property type="match status" value="1"/>
</dbReference>
<feature type="domain" description="Retrovirus-related Pol polyprotein from transposon TNT 1-94-like beta-barrel" evidence="1">
    <location>
        <begin position="272"/>
        <end position="306"/>
    </location>
</feature>
<organism evidence="2 3">
    <name type="scientific">Trachymyrmex cornetzi</name>
    <dbReference type="NCBI Taxonomy" id="471704"/>
    <lineage>
        <taxon>Eukaryota</taxon>
        <taxon>Metazoa</taxon>
        <taxon>Ecdysozoa</taxon>
        <taxon>Arthropoda</taxon>
        <taxon>Hexapoda</taxon>
        <taxon>Insecta</taxon>
        <taxon>Pterygota</taxon>
        <taxon>Neoptera</taxon>
        <taxon>Endopterygota</taxon>
        <taxon>Hymenoptera</taxon>
        <taxon>Apocrita</taxon>
        <taxon>Aculeata</taxon>
        <taxon>Formicoidea</taxon>
        <taxon>Formicidae</taxon>
        <taxon>Myrmicinae</taxon>
        <taxon>Trachymyrmex</taxon>
    </lineage>
</organism>
<evidence type="ECO:0000313" key="2">
    <source>
        <dbReference type="EMBL" id="KYN14489.1"/>
    </source>
</evidence>
<accession>A0A151IZG8</accession>
<dbReference type="Pfam" id="PF22936">
    <property type="entry name" value="Pol_BBD"/>
    <property type="match status" value="1"/>
</dbReference>